<protein>
    <recommendedName>
        <fullName evidence="6 19">Adenosylcobinamide-GDP ribazoletransferase</fullName>
        <ecNumber evidence="5 19">2.7.8.26</ecNumber>
    </recommendedName>
    <alternativeName>
        <fullName evidence="16 19">Cobalamin synthase</fullName>
    </alternativeName>
    <alternativeName>
        <fullName evidence="15 19">Cobalamin-5'-phosphate synthase</fullName>
    </alternativeName>
</protein>
<evidence type="ECO:0000256" key="16">
    <source>
        <dbReference type="ARBA" id="ARBA00032853"/>
    </source>
</evidence>
<reference evidence="21" key="1">
    <citation type="journal article" date="2019" name="Int. J. Syst. Evol. Microbiol.">
        <title>The Global Catalogue of Microorganisms (GCM) 10K type strain sequencing project: providing services to taxonomists for standard genome sequencing and annotation.</title>
        <authorList>
            <consortium name="The Broad Institute Genomics Platform"/>
            <consortium name="The Broad Institute Genome Sequencing Center for Infectious Disease"/>
            <person name="Wu L."/>
            <person name="Ma J."/>
        </authorList>
    </citation>
    <scope>NUCLEOTIDE SEQUENCE [LARGE SCALE GENOMIC DNA]</scope>
    <source>
        <strain evidence="21">CCM 8391</strain>
    </source>
</reference>
<keyword evidence="10 19" id="KW-0812">Transmembrane</keyword>
<sequence>MRGLALAFSWLTVLPVRAVPPGSALDPRLAAGAIRWAPVIGGLIGVGTGALVLGLTALGVPPLVGGLLAVGAGALATRGMHLDGLADTADGLGCYGPPERALAVMRSGGAGPFAVVTLLVVVGTQAAALATLAAAPPAALLAATALAGGVGRAGFVWCARRGVPAARPGGLGATVAGSQPVWVAVAWWAGLACLAAFAVPGRWAGPLAVGLAAALVVGLSWHTRRRFGGMTGDVLGAASELGVTAALVVLASG</sequence>
<accession>A0ABW1J0Y7</accession>
<dbReference type="PANTHER" id="PTHR34148:SF1">
    <property type="entry name" value="ADENOSYLCOBINAMIDE-GDP RIBAZOLETRANSFERASE"/>
    <property type="match status" value="1"/>
</dbReference>
<keyword evidence="8 19" id="KW-0169">Cobalamin biosynthesis</keyword>
<comment type="catalytic activity">
    <reaction evidence="17 19">
        <text>alpha-ribazole + adenosylcob(III)inamide-GDP = adenosylcob(III)alamin + GMP + H(+)</text>
        <dbReference type="Rhea" id="RHEA:16049"/>
        <dbReference type="ChEBI" id="CHEBI:10329"/>
        <dbReference type="ChEBI" id="CHEBI:15378"/>
        <dbReference type="ChEBI" id="CHEBI:18408"/>
        <dbReference type="ChEBI" id="CHEBI:58115"/>
        <dbReference type="ChEBI" id="CHEBI:60487"/>
        <dbReference type="EC" id="2.7.8.26"/>
    </reaction>
</comment>
<keyword evidence="7 19" id="KW-1003">Cell membrane</keyword>
<dbReference type="PANTHER" id="PTHR34148">
    <property type="entry name" value="ADENOSYLCOBINAMIDE-GDP RIBAZOLETRANSFERASE"/>
    <property type="match status" value="1"/>
</dbReference>
<dbReference type="EC" id="2.7.8.26" evidence="5 19"/>
<evidence type="ECO:0000256" key="2">
    <source>
        <dbReference type="ARBA" id="ARBA00004651"/>
    </source>
</evidence>
<evidence type="ECO:0000256" key="6">
    <source>
        <dbReference type="ARBA" id="ARBA00015850"/>
    </source>
</evidence>
<evidence type="ECO:0000256" key="5">
    <source>
        <dbReference type="ARBA" id="ARBA00013200"/>
    </source>
</evidence>
<dbReference type="Proteomes" id="UP001596302">
    <property type="component" value="Unassembled WGS sequence"/>
</dbReference>
<comment type="caution">
    <text evidence="20">The sequence shown here is derived from an EMBL/GenBank/DDBJ whole genome shotgun (WGS) entry which is preliminary data.</text>
</comment>
<evidence type="ECO:0000256" key="15">
    <source>
        <dbReference type="ARBA" id="ARBA00032605"/>
    </source>
</evidence>
<comment type="catalytic activity">
    <reaction evidence="18 19">
        <text>alpha-ribazole 5'-phosphate + adenosylcob(III)inamide-GDP = adenosylcob(III)alamin 5'-phosphate + GMP + H(+)</text>
        <dbReference type="Rhea" id="RHEA:23560"/>
        <dbReference type="ChEBI" id="CHEBI:15378"/>
        <dbReference type="ChEBI" id="CHEBI:57918"/>
        <dbReference type="ChEBI" id="CHEBI:58115"/>
        <dbReference type="ChEBI" id="CHEBI:60487"/>
        <dbReference type="ChEBI" id="CHEBI:60493"/>
        <dbReference type="EC" id="2.7.8.26"/>
    </reaction>
</comment>
<feature type="transmembrane region" description="Helical" evidence="19">
    <location>
        <begin position="138"/>
        <end position="159"/>
    </location>
</feature>
<evidence type="ECO:0000256" key="12">
    <source>
        <dbReference type="ARBA" id="ARBA00022989"/>
    </source>
</evidence>
<evidence type="ECO:0000256" key="13">
    <source>
        <dbReference type="ARBA" id="ARBA00023136"/>
    </source>
</evidence>
<name>A0ABW1J0Y7_9PSEU</name>
<evidence type="ECO:0000256" key="11">
    <source>
        <dbReference type="ARBA" id="ARBA00022842"/>
    </source>
</evidence>
<dbReference type="Pfam" id="PF02654">
    <property type="entry name" value="CobS"/>
    <property type="match status" value="1"/>
</dbReference>
<feature type="transmembrane region" description="Helical" evidence="19">
    <location>
        <begin position="34"/>
        <end position="58"/>
    </location>
</feature>
<evidence type="ECO:0000256" key="17">
    <source>
        <dbReference type="ARBA" id="ARBA00048623"/>
    </source>
</evidence>
<keyword evidence="12 19" id="KW-1133">Transmembrane helix</keyword>
<dbReference type="InterPro" id="IPR003805">
    <property type="entry name" value="CobS"/>
</dbReference>
<comment type="function">
    <text evidence="14 19">Joins adenosylcobinamide-GDP and alpha-ribazole to generate adenosylcobalamin (Ado-cobalamin). Also synthesizes adenosylcobalamin 5'-phosphate from adenosylcobinamide-GDP and alpha-ribazole 5'-phosphate.</text>
</comment>
<dbReference type="EMBL" id="JBHSQW010000020">
    <property type="protein sequence ID" value="MFC5994438.1"/>
    <property type="molecule type" value="Genomic_DNA"/>
</dbReference>
<comment type="cofactor">
    <cofactor evidence="1 19">
        <name>Mg(2+)</name>
        <dbReference type="ChEBI" id="CHEBI:18420"/>
    </cofactor>
</comment>
<gene>
    <name evidence="19" type="primary">cobS</name>
    <name evidence="20" type="ORF">ACFQE5_09470</name>
</gene>
<evidence type="ECO:0000256" key="14">
    <source>
        <dbReference type="ARBA" id="ARBA00025228"/>
    </source>
</evidence>
<feature type="transmembrane region" description="Helical" evidence="19">
    <location>
        <begin position="203"/>
        <end position="222"/>
    </location>
</feature>
<comment type="pathway">
    <text evidence="3 19">Cofactor biosynthesis; adenosylcobalamin biosynthesis; adenosylcobalamin from cob(II)yrinate a,c-diamide: step 7/7.</text>
</comment>
<evidence type="ECO:0000256" key="4">
    <source>
        <dbReference type="ARBA" id="ARBA00010561"/>
    </source>
</evidence>
<evidence type="ECO:0000256" key="7">
    <source>
        <dbReference type="ARBA" id="ARBA00022475"/>
    </source>
</evidence>
<keyword evidence="11 19" id="KW-0460">Magnesium</keyword>
<evidence type="ECO:0000256" key="1">
    <source>
        <dbReference type="ARBA" id="ARBA00001946"/>
    </source>
</evidence>
<dbReference type="RefSeq" id="WP_379584471.1">
    <property type="nucleotide sequence ID" value="NZ_JBHSQW010000020.1"/>
</dbReference>
<keyword evidence="9 19" id="KW-0808">Transferase</keyword>
<evidence type="ECO:0000256" key="3">
    <source>
        <dbReference type="ARBA" id="ARBA00004663"/>
    </source>
</evidence>
<feature type="transmembrane region" description="Helical" evidence="19">
    <location>
        <begin position="171"/>
        <end position="197"/>
    </location>
</feature>
<evidence type="ECO:0000256" key="8">
    <source>
        <dbReference type="ARBA" id="ARBA00022573"/>
    </source>
</evidence>
<dbReference type="GO" id="GO:0051073">
    <property type="term" value="F:adenosylcobinamide-GDP ribazoletransferase activity"/>
    <property type="evidence" value="ECO:0007669"/>
    <property type="project" value="UniProtKB-EC"/>
</dbReference>
<evidence type="ECO:0000256" key="10">
    <source>
        <dbReference type="ARBA" id="ARBA00022692"/>
    </source>
</evidence>
<proteinExistence type="inferred from homology"/>
<keyword evidence="21" id="KW-1185">Reference proteome</keyword>
<evidence type="ECO:0000256" key="9">
    <source>
        <dbReference type="ARBA" id="ARBA00022679"/>
    </source>
</evidence>
<comment type="similarity">
    <text evidence="4 19">Belongs to the CobS family.</text>
</comment>
<dbReference type="HAMAP" id="MF_00719">
    <property type="entry name" value="CobS"/>
    <property type="match status" value="1"/>
</dbReference>
<evidence type="ECO:0000256" key="18">
    <source>
        <dbReference type="ARBA" id="ARBA00049504"/>
    </source>
</evidence>
<evidence type="ECO:0000313" key="21">
    <source>
        <dbReference type="Proteomes" id="UP001596302"/>
    </source>
</evidence>
<comment type="subcellular location">
    <subcellularLocation>
        <location evidence="2 19">Cell membrane</location>
        <topology evidence="2 19">Multi-pass membrane protein</topology>
    </subcellularLocation>
</comment>
<evidence type="ECO:0000256" key="19">
    <source>
        <dbReference type="HAMAP-Rule" id="MF_00719"/>
    </source>
</evidence>
<organism evidence="20 21">
    <name type="scientific">Pseudonocardia hispaniensis</name>
    <dbReference type="NCBI Taxonomy" id="904933"/>
    <lineage>
        <taxon>Bacteria</taxon>
        <taxon>Bacillati</taxon>
        <taxon>Actinomycetota</taxon>
        <taxon>Actinomycetes</taxon>
        <taxon>Pseudonocardiales</taxon>
        <taxon>Pseudonocardiaceae</taxon>
        <taxon>Pseudonocardia</taxon>
    </lineage>
</organism>
<feature type="transmembrane region" description="Helical" evidence="19">
    <location>
        <begin position="110"/>
        <end position="132"/>
    </location>
</feature>
<evidence type="ECO:0000313" key="20">
    <source>
        <dbReference type="EMBL" id="MFC5994438.1"/>
    </source>
</evidence>
<keyword evidence="13 19" id="KW-0472">Membrane</keyword>